<feature type="coiled-coil region" evidence="1">
    <location>
        <begin position="289"/>
        <end position="330"/>
    </location>
</feature>
<feature type="region of interest" description="Disordered" evidence="2">
    <location>
        <begin position="148"/>
        <end position="184"/>
    </location>
</feature>
<keyword evidence="4" id="KW-1185">Reference proteome</keyword>
<feature type="compositionally biased region" description="Polar residues" evidence="2">
    <location>
        <begin position="396"/>
        <end position="413"/>
    </location>
</feature>
<keyword evidence="1" id="KW-0175">Coiled coil</keyword>
<organism evidence="3 4">
    <name type="scientific">Linnemannia schmuckeri</name>
    <dbReference type="NCBI Taxonomy" id="64567"/>
    <lineage>
        <taxon>Eukaryota</taxon>
        <taxon>Fungi</taxon>
        <taxon>Fungi incertae sedis</taxon>
        <taxon>Mucoromycota</taxon>
        <taxon>Mortierellomycotina</taxon>
        <taxon>Mortierellomycetes</taxon>
        <taxon>Mortierellales</taxon>
        <taxon>Mortierellaceae</taxon>
        <taxon>Linnemannia</taxon>
    </lineage>
</organism>
<gene>
    <name evidence="3" type="ORF">BG015_001930</name>
</gene>
<evidence type="ECO:0000313" key="3">
    <source>
        <dbReference type="EMBL" id="KAF9139693.1"/>
    </source>
</evidence>
<comment type="caution">
    <text evidence="3">The sequence shown here is derived from an EMBL/GenBank/DDBJ whole genome shotgun (WGS) entry which is preliminary data.</text>
</comment>
<dbReference type="OrthoDB" id="2399547at2759"/>
<name>A0A9P5RRV6_9FUNG</name>
<dbReference type="Proteomes" id="UP000748756">
    <property type="component" value="Unassembled WGS sequence"/>
</dbReference>
<dbReference type="EMBL" id="JAAAUQ010001366">
    <property type="protein sequence ID" value="KAF9139693.1"/>
    <property type="molecule type" value="Genomic_DNA"/>
</dbReference>
<evidence type="ECO:0000256" key="2">
    <source>
        <dbReference type="SAM" id="MobiDB-lite"/>
    </source>
</evidence>
<dbReference type="AlphaFoldDB" id="A0A9P5RRV6"/>
<accession>A0A9P5RRV6</accession>
<protein>
    <submittedName>
        <fullName evidence="3">Uncharacterized protein</fullName>
    </submittedName>
</protein>
<evidence type="ECO:0000256" key="1">
    <source>
        <dbReference type="SAM" id="Coils"/>
    </source>
</evidence>
<feature type="compositionally biased region" description="Polar residues" evidence="2">
    <location>
        <begin position="234"/>
        <end position="247"/>
    </location>
</feature>
<feature type="region of interest" description="Disordered" evidence="2">
    <location>
        <begin position="229"/>
        <end position="259"/>
    </location>
</feature>
<proteinExistence type="predicted"/>
<feature type="region of interest" description="Disordered" evidence="2">
    <location>
        <begin position="367"/>
        <end position="413"/>
    </location>
</feature>
<sequence length="413" mass="45783">MPDEPLGEQDIKAPFRGLQFGPTNRENIFLAVLFLRDNLRELAKPEDDDFHFGLGKEAQGFRLLASLLSKAEPALKRVTPGPLHAVYERVLKERRDLTNFLAREMGGGWIDTCFSEIAKELVAIADEITARDNRRALAKGNKIAEQDLMSQRSTFQTMHPQGSWQRLDDREDNEQAGHDAGGSEDVVLNSVDHVESIAPSTLSPSNVQAPSEAVSASFVPKPWQVPGYQAPADSFSSQGPSNPSCGSSAAKRKATVDSDASNGIDSLAAIFERFEEENEKRQKIVDAKIEGLQHELKSIRTLCMNLQATNKDLQATNNKLHDSLKSFSREVSKTFNSQSSEWMARHIQLEAMVKNIQIDLACNNPTSSSSQLHFSPIANIPPVSSHRRPSVPTSSQYESTPTVRRQQPPREQQ</sequence>
<reference evidence="3" key="1">
    <citation type="journal article" date="2020" name="Fungal Divers.">
        <title>Resolving the Mortierellaceae phylogeny through synthesis of multi-gene phylogenetics and phylogenomics.</title>
        <authorList>
            <person name="Vandepol N."/>
            <person name="Liber J."/>
            <person name="Desiro A."/>
            <person name="Na H."/>
            <person name="Kennedy M."/>
            <person name="Barry K."/>
            <person name="Grigoriev I.V."/>
            <person name="Miller A.N."/>
            <person name="O'Donnell K."/>
            <person name="Stajich J.E."/>
            <person name="Bonito G."/>
        </authorList>
    </citation>
    <scope>NUCLEOTIDE SEQUENCE</scope>
    <source>
        <strain evidence="3">NRRL 6426</strain>
    </source>
</reference>
<feature type="compositionally biased region" description="Basic and acidic residues" evidence="2">
    <location>
        <begin position="166"/>
        <end position="177"/>
    </location>
</feature>
<feature type="compositionally biased region" description="Polar residues" evidence="2">
    <location>
        <begin position="148"/>
        <end position="164"/>
    </location>
</feature>
<evidence type="ECO:0000313" key="4">
    <source>
        <dbReference type="Proteomes" id="UP000748756"/>
    </source>
</evidence>